<dbReference type="SUPFAM" id="SSF53448">
    <property type="entry name" value="Nucleotide-diphospho-sugar transferases"/>
    <property type="match status" value="1"/>
</dbReference>
<evidence type="ECO:0000256" key="3">
    <source>
        <dbReference type="ARBA" id="ARBA00022679"/>
    </source>
</evidence>
<reference evidence="10 11" key="1">
    <citation type="submission" date="2018-04" db="EMBL/GenBank/DDBJ databases">
        <title>Genomic Encyclopedia of Archaeal and Bacterial Type Strains, Phase II (KMG-II): from individual species to whole genera.</title>
        <authorList>
            <person name="Goeker M."/>
        </authorList>
    </citation>
    <scope>NUCLEOTIDE SEQUENCE [LARGE SCALE GENOMIC DNA]</scope>
    <source>
        <strain evidence="10 11">DSM 29329</strain>
    </source>
</reference>
<accession>A0A2T6AQD9</accession>
<feature type="domain" description="Glycosyltransferase 2-like" evidence="9">
    <location>
        <begin position="333"/>
        <end position="526"/>
    </location>
</feature>
<feature type="transmembrane region" description="Helical" evidence="7">
    <location>
        <begin position="202"/>
        <end position="221"/>
    </location>
</feature>
<evidence type="ECO:0000256" key="4">
    <source>
        <dbReference type="ARBA" id="ARBA00022692"/>
    </source>
</evidence>
<keyword evidence="3 10" id="KW-0808">Transferase</keyword>
<evidence type="ECO:0000259" key="8">
    <source>
        <dbReference type="Pfam" id="PF05157"/>
    </source>
</evidence>
<dbReference type="EMBL" id="QBKN01000018">
    <property type="protein sequence ID" value="PTX46045.1"/>
    <property type="molecule type" value="Genomic_DNA"/>
</dbReference>
<proteinExistence type="predicted"/>
<evidence type="ECO:0000259" key="9">
    <source>
        <dbReference type="Pfam" id="PF13632"/>
    </source>
</evidence>
<dbReference type="PANTHER" id="PTHR43867">
    <property type="entry name" value="CELLULOSE SYNTHASE CATALYTIC SUBUNIT A [UDP-FORMING]"/>
    <property type="match status" value="1"/>
</dbReference>
<dbReference type="Gene3D" id="3.90.550.10">
    <property type="entry name" value="Spore Coat Polysaccharide Biosynthesis Protein SpsA, Chain A"/>
    <property type="match status" value="1"/>
</dbReference>
<feature type="domain" description="Type II secretion system protein GspE N-terminal" evidence="8">
    <location>
        <begin position="71"/>
        <end position="156"/>
    </location>
</feature>
<evidence type="ECO:0000313" key="10">
    <source>
        <dbReference type="EMBL" id="PTX46045.1"/>
    </source>
</evidence>
<dbReference type="AlphaFoldDB" id="A0A2T6AQD9"/>
<keyword evidence="5 7" id="KW-1133">Transmembrane helix</keyword>
<evidence type="ECO:0000256" key="1">
    <source>
        <dbReference type="ARBA" id="ARBA00004141"/>
    </source>
</evidence>
<dbReference type="InterPro" id="IPR001173">
    <property type="entry name" value="Glyco_trans_2-like"/>
</dbReference>
<protein>
    <submittedName>
        <fullName evidence="10">Cellulose synthase/poly-beta-1,6-N-acetylglucosamine synthase-like glycosyltransferase</fullName>
    </submittedName>
</protein>
<dbReference type="InterPro" id="IPR050321">
    <property type="entry name" value="Glycosyltr_2/OpgH_subfam"/>
</dbReference>
<keyword evidence="2" id="KW-0328">Glycosyltransferase</keyword>
<organism evidence="10 11">
    <name type="scientific">Allosediminivita pacifica</name>
    <dbReference type="NCBI Taxonomy" id="1267769"/>
    <lineage>
        <taxon>Bacteria</taxon>
        <taxon>Pseudomonadati</taxon>
        <taxon>Pseudomonadota</taxon>
        <taxon>Alphaproteobacteria</taxon>
        <taxon>Rhodobacterales</taxon>
        <taxon>Paracoccaceae</taxon>
        <taxon>Allosediminivita</taxon>
    </lineage>
</organism>
<dbReference type="GO" id="GO:0016020">
    <property type="term" value="C:membrane"/>
    <property type="evidence" value="ECO:0007669"/>
    <property type="project" value="UniProtKB-SubCell"/>
</dbReference>
<evidence type="ECO:0000256" key="5">
    <source>
        <dbReference type="ARBA" id="ARBA00022989"/>
    </source>
</evidence>
<feature type="transmembrane region" description="Helical" evidence="7">
    <location>
        <begin position="498"/>
        <end position="522"/>
    </location>
</feature>
<dbReference type="GO" id="GO:0016757">
    <property type="term" value="F:glycosyltransferase activity"/>
    <property type="evidence" value="ECO:0007669"/>
    <property type="project" value="UniProtKB-KW"/>
</dbReference>
<evidence type="ECO:0000256" key="2">
    <source>
        <dbReference type="ARBA" id="ARBA00022676"/>
    </source>
</evidence>
<dbReference type="InterPro" id="IPR037257">
    <property type="entry name" value="T2SS_E_N_sf"/>
</dbReference>
<feature type="transmembrane region" description="Helical" evidence="7">
    <location>
        <begin position="542"/>
        <end position="564"/>
    </location>
</feature>
<evidence type="ECO:0000256" key="6">
    <source>
        <dbReference type="ARBA" id="ARBA00023136"/>
    </source>
</evidence>
<gene>
    <name evidence="10" type="ORF">C8N44_11820</name>
</gene>
<dbReference type="Pfam" id="PF05157">
    <property type="entry name" value="MshEN"/>
    <property type="match status" value="1"/>
</dbReference>
<dbReference type="InterPro" id="IPR007831">
    <property type="entry name" value="T2SS_GspE_N"/>
</dbReference>
<dbReference type="OrthoDB" id="7431422at2"/>
<dbReference type="PANTHER" id="PTHR43867:SF2">
    <property type="entry name" value="CELLULOSE SYNTHASE CATALYTIC SUBUNIT A [UDP-FORMING]"/>
    <property type="match status" value="1"/>
</dbReference>
<comment type="caution">
    <text evidence="10">The sequence shown here is derived from an EMBL/GenBank/DDBJ whole genome shotgun (WGS) entry which is preliminary data.</text>
</comment>
<evidence type="ECO:0000313" key="11">
    <source>
        <dbReference type="Proteomes" id="UP000244069"/>
    </source>
</evidence>
<evidence type="ECO:0000256" key="7">
    <source>
        <dbReference type="SAM" id="Phobius"/>
    </source>
</evidence>
<dbReference type="Pfam" id="PF13632">
    <property type="entry name" value="Glyco_trans_2_3"/>
    <property type="match status" value="1"/>
</dbReference>
<sequence>MWNATARRRSPPRAVRTPAGQLLAEGAIGARAVAGALAESGLSGAPVEDVLAREGLVSESEVLKARAQSMGLARLDRASDPPDATVTGYLPVHVCLSHGVLPWKIEGDALVVGTCDPDRLAAALEHLSPDAPPRIAKALVSEADIHAEIAMRYGAALARQAEQRLPAADSCRDLAQATWCSAALAAGLAAPCVAALALAPQVFFAAVVMLALASLAVSQLLKLSALVASAARPAPPDPRRLPADLPMVSLLVPLFDEYDIAGALIARLGRLTYPKVRLEIVLILEEDDAPTRAGLAEAALPPWMRVVEVPRGTVMTKPRALNYALNFTRGDIIGIYDAEDAPAPDQLERIVSRFAKAPPQTACLQGILDFYNPRANWLSRCFTIEYATWFRVMLPGLARLGLPVPLGGTSVFIRRSALESAGGWDSHNVTEDADLGIRLARLGYRTELVATVTREEANNRLWPWIRQRSRWLKGYAVTWWVHSRRPLRLWRDLGTWRFLGLQALLLTTLLQFALAPVLWSFWLVLVGLPHPLTPLLTGNLLALMVTVFLCAEGIGIVAAATALARGPYSRLLPWILTLVFYFPLGSLAFYRGLWQAALRPFHWDKTRHGVSQPGDPDDDLPEQPR</sequence>
<keyword evidence="6 7" id="KW-0472">Membrane</keyword>
<feature type="transmembrane region" description="Helical" evidence="7">
    <location>
        <begin position="174"/>
        <end position="196"/>
    </location>
</feature>
<dbReference type="InterPro" id="IPR029044">
    <property type="entry name" value="Nucleotide-diphossugar_trans"/>
</dbReference>
<dbReference type="Proteomes" id="UP000244069">
    <property type="component" value="Unassembled WGS sequence"/>
</dbReference>
<comment type="subcellular location">
    <subcellularLocation>
        <location evidence="1">Membrane</location>
        <topology evidence="1">Multi-pass membrane protein</topology>
    </subcellularLocation>
</comment>
<name>A0A2T6AQD9_9RHOB</name>
<keyword evidence="11" id="KW-1185">Reference proteome</keyword>
<keyword evidence="4 7" id="KW-0812">Transmembrane</keyword>
<feature type="transmembrane region" description="Helical" evidence="7">
    <location>
        <begin position="571"/>
        <end position="590"/>
    </location>
</feature>
<dbReference type="SUPFAM" id="SSF160246">
    <property type="entry name" value="EspE N-terminal domain-like"/>
    <property type="match status" value="1"/>
</dbReference>